<dbReference type="SMART" id="SM00947">
    <property type="entry name" value="Pro_CA"/>
    <property type="match status" value="1"/>
</dbReference>
<dbReference type="SUPFAM" id="SSF53056">
    <property type="entry name" value="beta-carbonic anhydrase, cab"/>
    <property type="match status" value="1"/>
</dbReference>
<evidence type="ECO:0000313" key="7">
    <source>
        <dbReference type="EMBL" id="KGQ20582.1"/>
    </source>
</evidence>
<dbReference type="PROSITE" id="PS00704">
    <property type="entry name" value="PROK_CO2_ANHYDRASE_1"/>
    <property type="match status" value="1"/>
</dbReference>
<organism evidence="7 8">
    <name type="scientific">Lysobacter dokdonensis DS-58</name>
    <dbReference type="NCBI Taxonomy" id="1300345"/>
    <lineage>
        <taxon>Bacteria</taxon>
        <taxon>Pseudomonadati</taxon>
        <taxon>Pseudomonadota</taxon>
        <taxon>Gammaproteobacteria</taxon>
        <taxon>Lysobacterales</taxon>
        <taxon>Lysobacteraceae</taxon>
        <taxon>Noviluteimonas</taxon>
    </lineage>
</organism>
<dbReference type="AlphaFoldDB" id="A0A0A2WPB8"/>
<gene>
    <name evidence="7" type="ORF">LF41_1119</name>
</gene>
<dbReference type="EC" id="4.2.1.1" evidence="2"/>
<evidence type="ECO:0000256" key="5">
    <source>
        <dbReference type="ARBA" id="ARBA00048348"/>
    </source>
</evidence>
<dbReference type="PANTHER" id="PTHR11002:SF79">
    <property type="entry name" value="CARBONIC ANHYDRASE 2"/>
    <property type="match status" value="1"/>
</dbReference>
<dbReference type="EMBL" id="JRKJ01000002">
    <property type="protein sequence ID" value="KGQ20582.1"/>
    <property type="molecule type" value="Genomic_DNA"/>
</dbReference>
<dbReference type="GO" id="GO:0004089">
    <property type="term" value="F:carbonate dehydratase activity"/>
    <property type="evidence" value="ECO:0007669"/>
    <property type="project" value="UniProtKB-EC"/>
</dbReference>
<proteinExistence type="inferred from homology"/>
<keyword evidence="3 6" id="KW-0862">Zinc</keyword>
<dbReference type="GO" id="GO:0015976">
    <property type="term" value="P:carbon utilization"/>
    <property type="evidence" value="ECO:0007669"/>
    <property type="project" value="InterPro"/>
</dbReference>
<protein>
    <recommendedName>
        <fullName evidence="2">carbonic anhydrase</fullName>
        <ecNumber evidence="2">4.2.1.1</ecNumber>
    </recommendedName>
</protein>
<name>A0A0A2WPB8_9GAMM</name>
<dbReference type="eggNOG" id="COG0288">
    <property type="taxonomic scope" value="Bacteria"/>
</dbReference>
<evidence type="ECO:0000256" key="1">
    <source>
        <dbReference type="ARBA" id="ARBA00006217"/>
    </source>
</evidence>
<dbReference type="Gene3D" id="3.40.1050.10">
    <property type="entry name" value="Carbonic anhydrase"/>
    <property type="match status" value="1"/>
</dbReference>
<dbReference type="InterPro" id="IPR015892">
    <property type="entry name" value="Carbonic_anhydrase_CS"/>
</dbReference>
<evidence type="ECO:0000256" key="6">
    <source>
        <dbReference type="PIRSR" id="PIRSR601765-1"/>
    </source>
</evidence>
<keyword evidence="4" id="KW-0456">Lyase</keyword>
<comment type="cofactor">
    <cofactor evidence="6">
        <name>Zn(2+)</name>
        <dbReference type="ChEBI" id="CHEBI:29105"/>
    </cofactor>
    <text evidence="6">Binds 1 zinc ion per subunit.</text>
</comment>
<dbReference type="STRING" id="1300345.LF41_1119"/>
<dbReference type="PATRIC" id="fig|1300345.3.peg.439"/>
<sequence>MSGVPRDSLPSSAEALRRLKAGNARFLAGQARFPTVQKEILANLAKGQHPFATILGCSDSRVPPELVFDASFGELFVIRVAGNVIDPAIAGSLQYAGVHLHTPLLVVLGHEGCGAVEAAIAEKFHGHAQPQRIALLLANITPALEGIDPSLAPEAVMHAGVEANVRWTLRRVIESPEWQARIGKEDRQAVGAIYEMSSGRVRFLESPPE</sequence>
<feature type="binding site" evidence="6">
    <location>
        <position position="110"/>
    </location>
    <ligand>
        <name>Zn(2+)</name>
        <dbReference type="ChEBI" id="CHEBI:29105"/>
    </ligand>
</feature>
<dbReference type="InterPro" id="IPR001765">
    <property type="entry name" value="Carbonic_anhydrase"/>
</dbReference>
<dbReference type="InterPro" id="IPR036874">
    <property type="entry name" value="Carbonic_anhydrase_sf"/>
</dbReference>
<feature type="binding site" evidence="6">
    <location>
        <position position="57"/>
    </location>
    <ligand>
        <name>Zn(2+)</name>
        <dbReference type="ChEBI" id="CHEBI:29105"/>
    </ligand>
</feature>
<evidence type="ECO:0000256" key="3">
    <source>
        <dbReference type="ARBA" id="ARBA00022833"/>
    </source>
</evidence>
<comment type="catalytic activity">
    <reaction evidence="5">
        <text>hydrogencarbonate + H(+) = CO2 + H2O</text>
        <dbReference type="Rhea" id="RHEA:10748"/>
        <dbReference type="ChEBI" id="CHEBI:15377"/>
        <dbReference type="ChEBI" id="CHEBI:15378"/>
        <dbReference type="ChEBI" id="CHEBI:16526"/>
        <dbReference type="ChEBI" id="CHEBI:17544"/>
        <dbReference type="EC" id="4.2.1.1"/>
    </reaction>
</comment>
<accession>A0A0A2WPB8</accession>
<keyword evidence="8" id="KW-1185">Reference proteome</keyword>
<dbReference type="RefSeq" id="WP_052116044.1">
    <property type="nucleotide sequence ID" value="NZ_JRKJ01000002.1"/>
</dbReference>
<evidence type="ECO:0000313" key="8">
    <source>
        <dbReference type="Proteomes" id="UP000030518"/>
    </source>
</evidence>
<keyword evidence="6" id="KW-0479">Metal-binding</keyword>
<feature type="binding site" evidence="6">
    <location>
        <position position="113"/>
    </location>
    <ligand>
        <name>Zn(2+)</name>
        <dbReference type="ChEBI" id="CHEBI:29105"/>
    </ligand>
</feature>
<dbReference type="Pfam" id="PF00484">
    <property type="entry name" value="Pro_CA"/>
    <property type="match status" value="1"/>
</dbReference>
<dbReference type="Proteomes" id="UP000030518">
    <property type="component" value="Unassembled WGS sequence"/>
</dbReference>
<evidence type="ECO:0000256" key="4">
    <source>
        <dbReference type="ARBA" id="ARBA00023239"/>
    </source>
</evidence>
<dbReference type="GO" id="GO:0008270">
    <property type="term" value="F:zinc ion binding"/>
    <property type="evidence" value="ECO:0007669"/>
    <property type="project" value="InterPro"/>
</dbReference>
<dbReference type="OrthoDB" id="9797527at2"/>
<dbReference type="PANTHER" id="PTHR11002">
    <property type="entry name" value="CARBONIC ANHYDRASE"/>
    <property type="match status" value="1"/>
</dbReference>
<feature type="binding site" evidence="6">
    <location>
        <position position="59"/>
    </location>
    <ligand>
        <name>Zn(2+)</name>
        <dbReference type="ChEBI" id="CHEBI:29105"/>
    </ligand>
</feature>
<evidence type="ECO:0000256" key="2">
    <source>
        <dbReference type="ARBA" id="ARBA00012925"/>
    </source>
</evidence>
<comment type="similarity">
    <text evidence="1">Belongs to the beta-class carbonic anhydrase family.</text>
</comment>
<comment type="caution">
    <text evidence="7">The sequence shown here is derived from an EMBL/GenBank/DDBJ whole genome shotgun (WGS) entry which is preliminary data.</text>
</comment>
<reference evidence="7 8" key="1">
    <citation type="submission" date="2014-09" db="EMBL/GenBank/DDBJ databases">
        <title>Genome sequences of Lysobacter dokdonensis DS-58.</title>
        <authorList>
            <person name="Kim J.F."/>
            <person name="Kwak M.-J."/>
        </authorList>
    </citation>
    <scope>NUCLEOTIDE SEQUENCE [LARGE SCALE GENOMIC DNA]</scope>
    <source>
        <strain evidence="7 8">DS-58</strain>
    </source>
</reference>